<dbReference type="RefSeq" id="WP_364591466.1">
    <property type="nucleotide sequence ID" value="NZ_JBFAQK010000011.1"/>
</dbReference>
<comment type="caution">
    <text evidence="1">The sequence shown here is derived from an EMBL/GenBank/DDBJ whole genome shotgun (WGS) entry which is preliminary data.</text>
</comment>
<gene>
    <name evidence="1" type="ORF">AB0K36_11130</name>
</gene>
<name>A0ABV3HRW8_9ACTN</name>
<dbReference type="Proteomes" id="UP001552521">
    <property type="component" value="Unassembled WGS sequence"/>
</dbReference>
<organism evidence="1 2">
    <name type="scientific">Streptomyces kurssanovii</name>
    <dbReference type="NCBI Taxonomy" id="67312"/>
    <lineage>
        <taxon>Bacteria</taxon>
        <taxon>Bacillati</taxon>
        <taxon>Actinomycetota</taxon>
        <taxon>Actinomycetes</taxon>
        <taxon>Kitasatosporales</taxon>
        <taxon>Streptomycetaceae</taxon>
        <taxon>Streptomyces</taxon>
    </lineage>
</organism>
<keyword evidence="2" id="KW-1185">Reference proteome</keyword>
<accession>A0ABV3HRW8</accession>
<protein>
    <submittedName>
        <fullName evidence="1">Uncharacterized protein</fullName>
    </submittedName>
</protein>
<evidence type="ECO:0000313" key="2">
    <source>
        <dbReference type="Proteomes" id="UP001552521"/>
    </source>
</evidence>
<evidence type="ECO:0000313" key="1">
    <source>
        <dbReference type="EMBL" id="MEV4681316.1"/>
    </source>
</evidence>
<dbReference type="EMBL" id="JBFAQK010000011">
    <property type="protein sequence ID" value="MEV4681316.1"/>
    <property type="molecule type" value="Genomic_DNA"/>
</dbReference>
<reference evidence="1 2" key="1">
    <citation type="submission" date="2024-06" db="EMBL/GenBank/DDBJ databases">
        <title>The Natural Products Discovery Center: Release of the First 8490 Sequenced Strains for Exploring Actinobacteria Biosynthetic Diversity.</title>
        <authorList>
            <person name="Kalkreuter E."/>
            <person name="Kautsar S.A."/>
            <person name="Yang D."/>
            <person name="Bader C.D."/>
            <person name="Teijaro C.N."/>
            <person name="Fluegel L."/>
            <person name="Davis C.M."/>
            <person name="Simpson J.R."/>
            <person name="Lauterbach L."/>
            <person name="Steele A.D."/>
            <person name="Gui C."/>
            <person name="Meng S."/>
            <person name="Li G."/>
            <person name="Viehrig K."/>
            <person name="Ye F."/>
            <person name="Su P."/>
            <person name="Kiefer A.F."/>
            <person name="Nichols A."/>
            <person name="Cepeda A.J."/>
            <person name="Yan W."/>
            <person name="Fan B."/>
            <person name="Jiang Y."/>
            <person name="Adhikari A."/>
            <person name="Zheng C.-J."/>
            <person name="Schuster L."/>
            <person name="Cowan T.M."/>
            <person name="Smanski M.J."/>
            <person name="Chevrette M.G."/>
            <person name="De Carvalho L.P.S."/>
            <person name="Shen B."/>
        </authorList>
    </citation>
    <scope>NUCLEOTIDE SEQUENCE [LARGE SCALE GENOMIC DNA]</scope>
    <source>
        <strain evidence="1 2">NPDC049344</strain>
    </source>
</reference>
<sequence>MGELTGLIRGRLTVGMVAGCAVTPFFDGLAVFHRAHRGWNCVCWRTTPTG</sequence>
<proteinExistence type="predicted"/>